<keyword evidence="6" id="KW-1185">Reference proteome</keyword>
<dbReference type="InterPro" id="IPR015943">
    <property type="entry name" value="WD40/YVTN_repeat-like_dom_sf"/>
</dbReference>
<evidence type="ECO:0000256" key="3">
    <source>
        <dbReference type="ARBA" id="ARBA00022737"/>
    </source>
</evidence>
<dbReference type="GO" id="GO:0019888">
    <property type="term" value="F:protein phosphatase regulator activity"/>
    <property type="evidence" value="ECO:0007669"/>
    <property type="project" value="InterPro"/>
</dbReference>
<dbReference type="InterPro" id="IPR018067">
    <property type="entry name" value="PP2A_PR55_CS"/>
</dbReference>
<evidence type="ECO:0000256" key="2">
    <source>
        <dbReference type="ARBA" id="ARBA00022574"/>
    </source>
</evidence>
<evidence type="ECO:0000313" key="5">
    <source>
        <dbReference type="EMBL" id="KAF3838103.1"/>
    </source>
</evidence>
<evidence type="ECO:0000256" key="4">
    <source>
        <dbReference type="RuleBase" id="RU331113"/>
    </source>
</evidence>
<dbReference type="PRINTS" id="PR00600">
    <property type="entry name" value="PP2APR55"/>
</dbReference>
<dbReference type="PROSITE" id="PS01024">
    <property type="entry name" value="PR55_1"/>
    <property type="match status" value="1"/>
</dbReference>
<sequence>MASIADHSVRSERFKDDRVPLQISLREQRTCWNRHCHCVAVGCALRCGQDLPVHRHHHHDHHHHHRDLIVIVLITPEIWSHDSPPAGPTARLLTVPGMMGAADIISTVEFNSSGELLATGDKGGRVVVFQREQESKSQPQRRGEYNVYSTFQSHEPEFDYLKSLEIEEKINKIKWLPQQNAAYFLLSTNDKTVKLWKISERDKRPEGYNLKDDDGRIRDPSTITSLRVPVLQPMDLMVEATARRVFSNAHMYHINSISVNSDYQTYISTDDLRVNLWNLEITDRSFSILFFTSS</sequence>
<dbReference type="PANTHER" id="PTHR11871">
    <property type="entry name" value="PROTEIN PHOSPHATASE PP2A REGULATORY SUBUNIT B"/>
    <property type="match status" value="1"/>
</dbReference>
<keyword evidence="2 4" id="KW-0853">WD repeat</keyword>
<dbReference type="SUPFAM" id="SSF50978">
    <property type="entry name" value="WD40 repeat-like"/>
    <property type="match status" value="1"/>
</dbReference>
<dbReference type="AlphaFoldDB" id="A0A7J5XMM2"/>
<organism evidence="5 6">
    <name type="scientific">Dissostichus mawsoni</name>
    <name type="common">Antarctic cod</name>
    <dbReference type="NCBI Taxonomy" id="36200"/>
    <lineage>
        <taxon>Eukaryota</taxon>
        <taxon>Metazoa</taxon>
        <taxon>Chordata</taxon>
        <taxon>Craniata</taxon>
        <taxon>Vertebrata</taxon>
        <taxon>Euteleostomi</taxon>
        <taxon>Actinopterygii</taxon>
        <taxon>Neopterygii</taxon>
        <taxon>Teleostei</taxon>
        <taxon>Neoteleostei</taxon>
        <taxon>Acanthomorphata</taxon>
        <taxon>Eupercaria</taxon>
        <taxon>Perciformes</taxon>
        <taxon>Notothenioidei</taxon>
        <taxon>Nototheniidae</taxon>
        <taxon>Dissostichus</taxon>
    </lineage>
</organism>
<evidence type="ECO:0000256" key="1">
    <source>
        <dbReference type="ARBA" id="ARBA00008259"/>
    </source>
</evidence>
<accession>A0A7J5XMM2</accession>
<dbReference type="OrthoDB" id="6274823at2759"/>
<dbReference type="Gene3D" id="2.130.10.10">
    <property type="entry name" value="YVTN repeat-like/Quinoprotein amine dehydrogenase"/>
    <property type="match status" value="1"/>
</dbReference>
<reference evidence="5 6" key="1">
    <citation type="submission" date="2020-03" db="EMBL/GenBank/DDBJ databases">
        <title>Dissostichus mawsoni Genome sequencing and assembly.</title>
        <authorList>
            <person name="Park H."/>
        </authorList>
    </citation>
    <scope>NUCLEOTIDE SEQUENCE [LARGE SCALE GENOMIC DNA]</scope>
    <source>
        <strain evidence="5">DM0001</strain>
        <tissue evidence="5">Muscle</tissue>
    </source>
</reference>
<gene>
    <name evidence="5" type="ORF">F7725_009871</name>
</gene>
<proteinExistence type="inferred from homology"/>
<dbReference type="FunFam" id="2.130.10.10:FF:001892">
    <property type="entry name" value="Serine/threonine-protein phosphatase 2A 55 kDa regulatory subunit B"/>
    <property type="match status" value="1"/>
</dbReference>
<protein>
    <recommendedName>
        <fullName evidence="4">Serine/threonine-protein phosphatase 2A 55 kDa regulatory subunit B</fullName>
    </recommendedName>
</protein>
<name>A0A7J5XMM2_DISMA</name>
<dbReference type="InterPro" id="IPR000009">
    <property type="entry name" value="PP2A_PR55"/>
</dbReference>
<comment type="similarity">
    <text evidence="1 4">Belongs to the phosphatase 2A regulatory subunit B family.</text>
</comment>
<keyword evidence="3 4" id="KW-0677">Repeat</keyword>
<dbReference type="InterPro" id="IPR036322">
    <property type="entry name" value="WD40_repeat_dom_sf"/>
</dbReference>
<dbReference type="Proteomes" id="UP000518266">
    <property type="component" value="Unassembled WGS sequence"/>
</dbReference>
<comment type="caution">
    <text evidence="5">The sequence shown here is derived from an EMBL/GenBank/DDBJ whole genome shotgun (WGS) entry which is preliminary data.</text>
</comment>
<dbReference type="InterPro" id="IPR001680">
    <property type="entry name" value="WD40_rpt"/>
</dbReference>
<dbReference type="EMBL" id="JAAKFY010000022">
    <property type="protein sequence ID" value="KAF3838103.1"/>
    <property type="molecule type" value="Genomic_DNA"/>
</dbReference>
<dbReference type="GO" id="GO:0000159">
    <property type="term" value="C:protein phosphatase type 2A complex"/>
    <property type="evidence" value="ECO:0007669"/>
    <property type="project" value="UniProtKB-UniRule"/>
</dbReference>
<evidence type="ECO:0000313" key="6">
    <source>
        <dbReference type="Proteomes" id="UP000518266"/>
    </source>
</evidence>
<dbReference type="SMART" id="SM00320">
    <property type="entry name" value="WD40"/>
    <property type="match status" value="3"/>
</dbReference>